<dbReference type="EMBL" id="JAEDXG010000004">
    <property type="protein sequence ID" value="MBH9696110.1"/>
    <property type="molecule type" value="Genomic_DNA"/>
</dbReference>
<dbReference type="InterPro" id="IPR025737">
    <property type="entry name" value="FApF"/>
</dbReference>
<evidence type="ECO:0000256" key="1">
    <source>
        <dbReference type="SAM" id="SignalP"/>
    </source>
</evidence>
<dbReference type="Proteomes" id="UP000645612">
    <property type="component" value="Unassembled WGS sequence"/>
</dbReference>
<organism evidence="2 3">
    <name type="scientific">Burkholderia cepacia</name>
    <name type="common">Pseudomonas cepacia</name>
    <dbReference type="NCBI Taxonomy" id="292"/>
    <lineage>
        <taxon>Bacteria</taxon>
        <taxon>Pseudomonadati</taxon>
        <taxon>Pseudomonadota</taxon>
        <taxon>Betaproteobacteria</taxon>
        <taxon>Burkholderiales</taxon>
        <taxon>Burkholderiaceae</taxon>
        <taxon>Burkholderia</taxon>
        <taxon>Burkholderia cepacia complex</taxon>
    </lineage>
</organism>
<feature type="signal peptide" evidence="1">
    <location>
        <begin position="1"/>
        <end position="23"/>
    </location>
</feature>
<dbReference type="AlphaFoldDB" id="A0A8I1ARR8"/>
<evidence type="ECO:0000313" key="3">
    <source>
        <dbReference type="Proteomes" id="UP000645612"/>
    </source>
</evidence>
<sequence>MNAPPNGIPVLALLCAWASVAGAAPLTFNTALPISKDEWILREQFVYIKSTDDPMPMNRRMEVSGLMSMLGYGVTRDFAVFAVLPYADKRLSMNMGGQTVKRSQTGFGDAMFMGRYTAFEANAAGHTFRVAPFLGVKAPTGDDHASDGLGRLPPMLQPGSGSWDWQGGAVASFQSLDWGADAQLAYQSNGEANGFRAGTISRFDLSVQRRLWPGVLGEGVPGFLYGGLEANLIHVTKNRVNGTDDPNSGGTTLYLTPTLQYVTRKWVLEAGIQIPVSQRLNGTALKNDYILSTGFRRNF</sequence>
<reference evidence="2" key="1">
    <citation type="submission" date="2020-12" db="EMBL/GenBank/DDBJ databases">
        <title>Burkholderia cepacia complex in Mexico.</title>
        <authorList>
            <person name="Estrada P."/>
        </authorList>
    </citation>
    <scope>NUCLEOTIDE SEQUENCE</scope>
    <source>
        <strain evidence="2">871</strain>
    </source>
</reference>
<gene>
    <name evidence="2" type="ORF">JAO13_06600</name>
</gene>
<proteinExistence type="predicted"/>
<protein>
    <submittedName>
        <fullName evidence="2">Transporter</fullName>
    </submittedName>
</protein>
<comment type="caution">
    <text evidence="2">The sequence shown here is derived from an EMBL/GenBank/DDBJ whole genome shotgun (WGS) entry which is preliminary data.</text>
</comment>
<keyword evidence="1" id="KW-0732">Signal</keyword>
<name>A0A8I1ARR8_BURCE</name>
<dbReference type="RefSeq" id="WP_182594321.1">
    <property type="nucleotide sequence ID" value="NZ_JAEDXF010000004.1"/>
</dbReference>
<evidence type="ECO:0000313" key="2">
    <source>
        <dbReference type="EMBL" id="MBH9696110.1"/>
    </source>
</evidence>
<dbReference type="Pfam" id="PF13557">
    <property type="entry name" value="Phenol_MetA_deg"/>
    <property type="match status" value="1"/>
</dbReference>
<accession>A0A8I1ARR8</accession>
<feature type="chain" id="PRO_5034644405" evidence="1">
    <location>
        <begin position="24"/>
        <end position="299"/>
    </location>
</feature>